<feature type="transmembrane region" description="Helical" evidence="1">
    <location>
        <begin position="74"/>
        <end position="94"/>
    </location>
</feature>
<organism evidence="2 3">
    <name type="scientific">Mesonia phycicola</name>
    <dbReference type="NCBI Taxonomy" id="579105"/>
    <lineage>
        <taxon>Bacteria</taxon>
        <taxon>Pseudomonadati</taxon>
        <taxon>Bacteroidota</taxon>
        <taxon>Flavobacteriia</taxon>
        <taxon>Flavobacteriales</taxon>
        <taxon>Flavobacteriaceae</taxon>
        <taxon>Mesonia</taxon>
    </lineage>
</organism>
<keyword evidence="1" id="KW-0812">Transmembrane</keyword>
<name>A0A1M6ED62_9FLAO</name>
<accession>A0A1M6ED62</accession>
<dbReference type="AlphaFoldDB" id="A0A1M6ED62"/>
<sequence length="95" mass="10945">MVGSFILLLAFLNLAVLFYKFDNLGSFYETKQSYLNHFPFFLRNPYIINAIALTGLVFAMFFFRLSAKQDELRFLSIIGIMGNIIFIGASVWVML</sequence>
<keyword evidence="3" id="KW-1185">Reference proteome</keyword>
<keyword evidence="1" id="KW-0472">Membrane</keyword>
<proteinExistence type="predicted"/>
<keyword evidence="1" id="KW-1133">Transmembrane helix</keyword>
<dbReference type="STRING" id="579105.SAMN04488096_10528"/>
<dbReference type="EMBL" id="FQYY01000005">
    <property type="protein sequence ID" value="SHI83371.1"/>
    <property type="molecule type" value="Genomic_DNA"/>
</dbReference>
<evidence type="ECO:0000256" key="1">
    <source>
        <dbReference type="SAM" id="Phobius"/>
    </source>
</evidence>
<dbReference type="Proteomes" id="UP000184225">
    <property type="component" value="Unassembled WGS sequence"/>
</dbReference>
<gene>
    <name evidence="2" type="ORF">SAMN04488096_10528</name>
</gene>
<protein>
    <submittedName>
        <fullName evidence="2">Uncharacterized protein</fullName>
    </submittedName>
</protein>
<feature type="transmembrane region" description="Helical" evidence="1">
    <location>
        <begin position="41"/>
        <end position="62"/>
    </location>
</feature>
<evidence type="ECO:0000313" key="2">
    <source>
        <dbReference type="EMBL" id="SHI83371.1"/>
    </source>
</evidence>
<evidence type="ECO:0000313" key="3">
    <source>
        <dbReference type="Proteomes" id="UP000184225"/>
    </source>
</evidence>
<reference evidence="2 3" key="1">
    <citation type="submission" date="2016-11" db="EMBL/GenBank/DDBJ databases">
        <authorList>
            <person name="Jaros S."/>
            <person name="Januszkiewicz K."/>
            <person name="Wedrychowicz H."/>
        </authorList>
    </citation>
    <scope>NUCLEOTIDE SEQUENCE [LARGE SCALE GENOMIC DNA]</scope>
    <source>
        <strain evidence="2 3">DSM 21425</strain>
    </source>
</reference>